<evidence type="ECO:0000313" key="4">
    <source>
        <dbReference type="Proteomes" id="UP000001213"/>
    </source>
</evidence>
<name>D5UXR4_TSUPD</name>
<accession>D5UXR4</accession>
<dbReference type="GO" id="GO:0030170">
    <property type="term" value="F:pyridoxal phosphate binding"/>
    <property type="evidence" value="ECO:0007669"/>
    <property type="project" value="InterPro"/>
</dbReference>
<feature type="domain" description="MOSC" evidence="2">
    <location>
        <begin position="30"/>
        <end position="164"/>
    </location>
</feature>
<evidence type="ECO:0000259" key="2">
    <source>
        <dbReference type="PROSITE" id="PS51340"/>
    </source>
</evidence>
<dbReference type="InterPro" id="IPR011037">
    <property type="entry name" value="Pyrv_Knase-like_insert_dom_sf"/>
</dbReference>
<sequence>MSRILAVCVVAAEHRLDARKPEQRTAIDKRPSEGPIEVGPLGPVTDHVCDRRHHGGEEQAVYAYSQHEAERWADELGRALPHGWFGENLRVDGPTTDLVVGTRLRIGDTLELEATIPRTPCRTFALWSGEDDWLKRFTARADTGAYFRVLTPGPVAAGDPVTEIHVPEHGATVRDLFRATRPDRLETLLTGRDLPPKVERDARRALNRAK</sequence>
<feature type="region of interest" description="Disordered" evidence="1">
    <location>
        <begin position="21"/>
        <end position="42"/>
    </location>
</feature>
<dbReference type="KEGG" id="tpr:Tpau_3573"/>
<feature type="compositionally biased region" description="Basic and acidic residues" evidence="1">
    <location>
        <begin position="21"/>
        <end position="32"/>
    </location>
</feature>
<dbReference type="GO" id="GO:0003824">
    <property type="term" value="F:catalytic activity"/>
    <property type="evidence" value="ECO:0007669"/>
    <property type="project" value="InterPro"/>
</dbReference>
<dbReference type="Proteomes" id="UP000001213">
    <property type="component" value="Chromosome"/>
</dbReference>
<evidence type="ECO:0000256" key="1">
    <source>
        <dbReference type="SAM" id="MobiDB-lite"/>
    </source>
</evidence>
<dbReference type="AlphaFoldDB" id="D5UXR4"/>
<dbReference type="EMBL" id="CP001966">
    <property type="protein sequence ID" value="ADG80151.1"/>
    <property type="molecule type" value="Genomic_DNA"/>
</dbReference>
<reference evidence="3 4" key="2">
    <citation type="journal article" date="2011" name="Stand. Genomic Sci.">
        <title>Complete genome sequence of Tsukamurella paurometabola type strain (no. 33).</title>
        <authorList>
            <person name="Munk A.C."/>
            <person name="Lapidus A."/>
            <person name="Lucas S."/>
            <person name="Nolan M."/>
            <person name="Tice H."/>
            <person name="Cheng J.F."/>
            <person name="Del Rio T.G."/>
            <person name="Goodwin L."/>
            <person name="Pitluck S."/>
            <person name="Liolios K."/>
            <person name="Huntemann M."/>
            <person name="Ivanova N."/>
            <person name="Mavromatis K."/>
            <person name="Mikhailova N."/>
            <person name="Pati A."/>
            <person name="Chen A."/>
            <person name="Palaniappan K."/>
            <person name="Tapia R."/>
            <person name="Han C."/>
            <person name="Land M."/>
            <person name="Hauser L."/>
            <person name="Chang Y.J."/>
            <person name="Jeffries C.D."/>
            <person name="Brettin T."/>
            <person name="Yasawong M."/>
            <person name="Brambilla E.M."/>
            <person name="Rohde M."/>
            <person name="Sikorski J."/>
            <person name="Goker M."/>
            <person name="Detter J.C."/>
            <person name="Woyke T."/>
            <person name="Bristow J."/>
            <person name="Eisen J.A."/>
            <person name="Markowitz V."/>
            <person name="Hugenholtz P."/>
            <person name="Kyrpides N.C."/>
            <person name="Klenk H.P."/>
        </authorList>
    </citation>
    <scope>NUCLEOTIDE SEQUENCE [LARGE SCALE GENOMIC DNA]</scope>
    <source>
        <strain evidence="4">ATCC 8368 / DSM 20162 / CCUG 35730 / CIP 100753 / JCM 10117 / KCTC 9821 / NBRC 16120 / NCIMB 702349 / NCTC 13040</strain>
    </source>
</reference>
<protein>
    <submittedName>
        <fullName evidence="3">MOSC domain containing protein</fullName>
    </submittedName>
</protein>
<dbReference type="InterPro" id="IPR005302">
    <property type="entry name" value="MoCF_Sase_C"/>
</dbReference>
<dbReference type="Gene3D" id="2.40.33.20">
    <property type="entry name" value="PK beta-barrel domain-like"/>
    <property type="match status" value="1"/>
</dbReference>
<dbReference type="InterPro" id="IPR052353">
    <property type="entry name" value="Benzoxazolinone_Detox_Enz"/>
</dbReference>
<dbReference type="HOGENOM" id="CLU_082566_0_0_11"/>
<proteinExistence type="predicted"/>
<dbReference type="Pfam" id="PF03473">
    <property type="entry name" value="MOSC"/>
    <property type="match status" value="1"/>
</dbReference>
<dbReference type="SUPFAM" id="SSF50800">
    <property type="entry name" value="PK beta-barrel domain-like"/>
    <property type="match status" value="1"/>
</dbReference>
<gene>
    <name evidence="3" type="ordered locus">Tpau_3573</name>
</gene>
<dbReference type="GO" id="GO:0030151">
    <property type="term" value="F:molybdenum ion binding"/>
    <property type="evidence" value="ECO:0007669"/>
    <property type="project" value="InterPro"/>
</dbReference>
<dbReference type="PANTHER" id="PTHR30212">
    <property type="entry name" value="PROTEIN YIIM"/>
    <property type="match status" value="1"/>
</dbReference>
<dbReference type="PANTHER" id="PTHR30212:SF2">
    <property type="entry name" value="PROTEIN YIIM"/>
    <property type="match status" value="1"/>
</dbReference>
<evidence type="ECO:0000313" key="3">
    <source>
        <dbReference type="EMBL" id="ADG80151.1"/>
    </source>
</evidence>
<organism evidence="3 4">
    <name type="scientific">Tsukamurella paurometabola (strain ATCC 8368 / DSM 20162 / CCUG 35730 / CIP 100753 / JCM 10117 / KCTC 9821 / NBRC 16120 / NCIMB 702349 / NCTC 13040)</name>
    <name type="common">Corynebacterium paurometabolum</name>
    <dbReference type="NCBI Taxonomy" id="521096"/>
    <lineage>
        <taxon>Bacteria</taxon>
        <taxon>Bacillati</taxon>
        <taxon>Actinomycetota</taxon>
        <taxon>Actinomycetes</taxon>
        <taxon>Mycobacteriales</taxon>
        <taxon>Tsukamurellaceae</taxon>
        <taxon>Tsukamurella</taxon>
    </lineage>
</organism>
<reference evidence="4" key="1">
    <citation type="submission" date="2010-03" db="EMBL/GenBank/DDBJ databases">
        <title>The complete chromosome of Tsukamurella paurometabola DSM 20162.</title>
        <authorList>
            <consortium name="US DOE Joint Genome Institute (JGI-PGF)"/>
            <person name="Lucas S."/>
            <person name="Copeland A."/>
            <person name="Lapidus A."/>
            <person name="Glavina del Rio T."/>
            <person name="Dalin E."/>
            <person name="Tice H."/>
            <person name="Bruce D."/>
            <person name="Goodwin L."/>
            <person name="Pitluck S."/>
            <person name="Kyrpides N."/>
            <person name="Mavromatis K."/>
            <person name="Ivanova N."/>
            <person name="Mikhailova N."/>
            <person name="Munk A.C."/>
            <person name="Brettin T."/>
            <person name="Detter J.C."/>
            <person name="Tapia R."/>
            <person name="Han C."/>
            <person name="Larimer F."/>
            <person name="Land M."/>
            <person name="Hauser L."/>
            <person name="Markowitz V."/>
            <person name="Cheng J.-F."/>
            <person name="Hugenholtz P."/>
            <person name="Woyke T."/>
            <person name="Wu D."/>
            <person name="Jando M."/>
            <person name="Brambilla E."/>
            <person name="Klenk H.-P."/>
            <person name="Eisen J.A."/>
        </authorList>
    </citation>
    <scope>NUCLEOTIDE SEQUENCE [LARGE SCALE GENOMIC DNA]</scope>
    <source>
        <strain evidence="4">ATCC 8368 / DSM 20162 / CCUG 35730 / CIP 100753 / JCM 10117 / KCTC 9821 / NBRC 16120 / NCIMB 702349 / NCTC 13040</strain>
    </source>
</reference>
<dbReference type="PROSITE" id="PS51340">
    <property type="entry name" value="MOSC"/>
    <property type="match status" value="1"/>
</dbReference>
<dbReference type="RefSeq" id="WP_013128147.1">
    <property type="nucleotide sequence ID" value="NC_014158.1"/>
</dbReference>
<dbReference type="STRING" id="521096.Tpau_3573"/>
<dbReference type="eggNOG" id="COG2258">
    <property type="taxonomic scope" value="Bacteria"/>
</dbReference>
<keyword evidence="4" id="KW-1185">Reference proteome</keyword>